<dbReference type="FunCoup" id="F0Z640">
    <property type="interactions" value="1"/>
</dbReference>
<keyword evidence="3" id="KW-1185">Reference proteome</keyword>
<dbReference type="GeneID" id="10503296"/>
<dbReference type="OrthoDB" id="20811at2759"/>
<dbReference type="Pfam" id="PF13516">
    <property type="entry name" value="LRR_6"/>
    <property type="match status" value="6"/>
</dbReference>
<dbReference type="InParanoid" id="F0Z640"/>
<dbReference type="eggNOG" id="KOG4308">
    <property type="taxonomic scope" value="Eukaryota"/>
</dbReference>
<dbReference type="Gene3D" id="3.80.10.10">
    <property type="entry name" value="Ribonuclease Inhibitor"/>
    <property type="match status" value="3"/>
</dbReference>
<dbReference type="InterPro" id="IPR001611">
    <property type="entry name" value="Leu-rich_rpt"/>
</dbReference>
<dbReference type="SMART" id="SM00368">
    <property type="entry name" value="LRR_RI"/>
    <property type="match status" value="5"/>
</dbReference>
<dbReference type="AlphaFoldDB" id="F0Z640"/>
<dbReference type="VEuPathDB" id="AmoebaDB:DICPUDRAFT_73870"/>
<evidence type="ECO:0008006" key="4">
    <source>
        <dbReference type="Google" id="ProtNLM"/>
    </source>
</evidence>
<reference evidence="3" key="1">
    <citation type="journal article" date="2011" name="Genome Biol.">
        <title>Comparative genomics of the social amoebae Dictyostelium discoideum and Dictyostelium purpureum.</title>
        <authorList>
            <consortium name="US DOE Joint Genome Institute (JGI-PGF)"/>
            <person name="Sucgang R."/>
            <person name="Kuo A."/>
            <person name="Tian X."/>
            <person name="Salerno W."/>
            <person name="Parikh A."/>
            <person name="Feasley C.L."/>
            <person name="Dalin E."/>
            <person name="Tu H."/>
            <person name="Huang E."/>
            <person name="Barry K."/>
            <person name="Lindquist E."/>
            <person name="Shapiro H."/>
            <person name="Bruce D."/>
            <person name="Schmutz J."/>
            <person name="Salamov A."/>
            <person name="Fey P."/>
            <person name="Gaudet P."/>
            <person name="Anjard C."/>
            <person name="Babu M.M."/>
            <person name="Basu S."/>
            <person name="Bushmanova Y."/>
            <person name="van der Wel H."/>
            <person name="Katoh-Kurasawa M."/>
            <person name="Dinh C."/>
            <person name="Coutinho P.M."/>
            <person name="Saito T."/>
            <person name="Elias M."/>
            <person name="Schaap P."/>
            <person name="Kay R.R."/>
            <person name="Henrissat B."/>
            <person name="Eichinger L."/>
            <person name="Rivero F."/>
            <person name="Putnam N.H."/>
            <person name="West C.M."/>
            <person name="Loomis W.F."/>
            <person name="Chisholm R.L."/>
            <person name="Shaulsky G."/>
            <person name="Strassmann J.E."/>
            <person name="Queller D.C."/>
            <person name="Kuspa A."/>
            <person name="Grigoriev I.V."/>
        </authorList>
    </citation>
    <scope>NUCLEOTIDE SEQUENCE [LARGE SCALE GENOMIC DNA]</scope>
    <source>
        <strain evidence="3">QSDP1</strain>
    </source>
</reference>
<evidence type="ECO:0000256" key="1">
    <source>
        <dbReference type="SAM" id="MobiDB-lite"/>
    </source>
</evidence>
<sequence>MDINMMDIEKHIEKIKIFKDDEMDEMTVILDDDDEYISTYIQGQKDIHQLLPTHVIQVIFQIALMDNGNIESTIETWDCMNRDRLNIELVCKDWCSIIKSSCNTLSLSLNNLLPVTNQISTFTALKKLEIVCLNNDYSDSDDSDDSDTDTDSENDDEPITIRKNEKENKNKIIEIHDDDSDDEEHASHKSNQASDTIIKHLITIIESQHPTLRILDLSMLGLREYHIEKLLPYLSKHRYIEELILDSNPIGDQGIIFISDLLKSNSVLKELDVQSSKAENGLEYIGAAIAQNKTLKKLIWSYNKSSYSSIIYLSNGLRVNNILESLVLRGCKIEGWGAYSLSETLGINKSLKELDLAQNEFGDRGGCSIAEKLNLHPSLTTLDISCNSISTEAFNSIFQALESNHTLTSLNLSKNIIDTSIPMESVFFSLSHNKTLTSLNLSECSLQNYHFDLISQGLVNNNTLLKLDLSRNNISSIDPFLQVLCKNKTLKSINLSKHKIKLNDINILLHYIIKKNQACRSIKLKTIVHQIEFINLSLSPEPVTRAIYDLLKEYRSKLNYTKIKI</sequence>
<dbReference type="PROSITE" id="PS51450">
    <property type="entry name" value="LRR"/>
    <property type="match status" value="1"/>
</dbReference>
<dbReference type="Proteomes" id="UP000001064">
    <property type="component" value="Unassembled WGS sequence"/>
</dbReference>
<name>F0Z640_DICPU</name>
<dbReference type="InterPro" id="IPR052394">
    <property type="entry name" value="LRR-containing"/>
</dbReference>
<dbReference type="PANTHER" id="PTHR24114">
    <property type="entry name" value="LEUCINE RICH REPEAT FAMILY PROTEIN"/>
    <property type="match status" value="1"/>
</dbReference>
<evidence type="ECO:0000313" key="3">
    <source>
        <dbReference type="Proteomes" id="UP000001064"/>
    </source>
</evidence>
<organism evidence="2 3">
    <name type="scientific">Dictyostelium purpureum</name>
    <name type="common">Slime mold</name>
    <dbReference type="NCBI Taxonomy" id="5786"/>
    <lineage>
        <taxon>Eukaryota</taxon>
        <taxon>Amoebozoa</taxon>
        <taxon>Evosea</taxon>
        <taxon>Eumycetozoa</taxon>
        <taxon>Dictyostelia</taxon>
        <taxon>Dictyosteliales</taxon>
        <taxon>Dictyosteliaceae</taxon>
        <taxon>Dictyostelium</taxon>
    </lineage>
</organism>
<dbReference type="KEGG" id="dpp:DICPUDRAFT_73870"/>
<dbReference type="OMA" id="KLIWSYN"/>
<feature type="region of interest" description="Disordered" evidence="1">
    <location>
        <begin position="139"/>
        <end position="164"/>
    </location>
</feature>
<dbReference type="SUPFAM" id="SSF52047">
    <property type="entry name" value="RNI-like"/>
    <property type="match status" value="2"/>
</dbReference>
<dbReference type="EMBL" id="GL870941">
    <property type="protein sequence ID" value="EGC40533.1"/>
    <property type="molecule type" value="Genomic_DNA"/>
</dbReference>
<evidence type="ECO:0000313" key="2">
    <source>
        <dbReference type="EMBL" id="EGC40533.1"/>
    </source>
</evidence>
<dbReference type="PANTHER" id="PTHR24114:SF2">
    <property type="entry name" value="F-BOX DOMAIN-CONTAINING PROTEIN-RELATED"/>
    <property type="match status" value="1"/>
</dbReference>
<dbReference type="RefSeq" id="XP_003282869.1">
    <property type="nucleotide sequence ID" value="XM_003282821.1"/>
</dbReference>
<accession>F0Z640</accession>
<dbReference type="InterPro" id="IPR032675">
    <property type="entry name" value="LRR_dom_sf"/>
</dbReference>
<protein>
    <recommendedName>
        <fullName evidence="4">F-box domain-containing protein</fullName>
    </recommendedName>
</protein>
<proteinExistence type="predicted"/>
<feature type="compositionally biased region" description="Acidic residues" evidence="1">
    <location>
        <begin position="139"/>
        <end position="158"/>
    </location>
</feature>
<gene>
    <name evidence="2" type="ORF">DICPUDRAFT_73870</name>
</gene>